<organism evidence="1 2">
    <name type="scientific">Cylindrobasidium torrendii FP15055 ss-10</name>
    <dbReference type="NCBI Taxonomy" id="1314674"/>
    <lineage>
        <taxon>Eukaryota</taxon>
        <taxon>Fungi</taxon>
        <taxon>Dikarya</taxon>
        <taxon>Basidiomycota</taxon>
        <taxon>Agaricomycotina</taxon>
        <taxon>Agaricomycetes</taxon>
        <taxon>Agaricomycetidae</taxon>
        <taxon>Agaricales</taxon>
        <taxon>Marasmiineae</taxon>
        <taxon>Physalacriaceae</taxon>
        <taxon>Cylindrobasidium</taxon>
    </lineage>
</organism>
<dbReference type="Proteomes" id="UP000054007">
    <property type="component" value="Unassembled WGS sequence"/>
</dbReference>
<sequence length="427" mass="48615">MPSIMDLPMELKGLVLKALSRIGRVSSLALVWRETWHDIRTARFQYIDLDDYKSRSVRLPRLLGIIKTAPEVALYIKEIDVGEGGDWTLNGVPCHWSEEEGILENLASLINVARCADELWLRRMSPSIPLECPQYSVLKAAFQASSIRHLHLYQYIFTSPAKLLEFIDWFPLAESIDMYDGRVESQEGLDESQRVQSLSQHAQITSMALTYASDADVRFLQLIADQPLFPDVQSFAMSCYDFNFIPTLRRLLVQWSATLTSLELPFLIPRYVPIGVAPLQLPPTLTTLDVSVRLVKGQQSCIEFITSTLLQNQAIGKLMLVVRYSYQCAHLMTPEEIDAIARLDTAVVERVEFLEWEGILARPCTCTSRDVPTCVFQDVCRTADEWMFKQALPKVTEKFFAGMPIPEPGDFHRGPFATREHWSYDSN</sequence>
<dbReference type="AlphaFoldDB" id="A0A0D7B9C9"/>
<name>A0A0D7B9C9_9AGAR</name>
<dbReference type="EMBL" id="KN880543">
    <property type="protein sequence ID" value="KIY66815.1"/>
    <property type="molecule type" value="Genomic_DNA"/>
</dbReference>
<protein>
    <recommendedName>
        <fullName evidence="3">F-box domain-containing protein</fullName>
    </recommendedName>
</protein>
<evidence type="ECO:0008006" key="3">
    <source>
        <dbReference type="Google" id="ProtNLM"/>
    </source>
</evidence>
<feature type="non-terminal residue" evidence="1">
    <location>
        <position position="1"/>
    </location>
</feature>
<proteinExistence type="predicted"/>
<gene>
    <name evidence="1" type="ORF">CYLTODRAFT_491158</name>
</gene>
<accession>A0A0D7B9C9</accession>
<reference evidence="1 2" key="1">
    <citation type="journal article" date="2015" name="Fungal Genet. Biol.">
        <title>Evolution of novel wood decay mechanisms in Agaricales revealed by the genome sequences of Fistulina hepatica and Cylindrobasidium torrendii.</title>
        <authorList>
            <person name="Floudas D."/>
            <person name="Held B.W."/>
            <person name="Riley R."/>
            <person name="Nagy L.G."/>
            <person name="Koehler G."/>
            <person name="Ransdell A.S."/>
            <person name="Younus H."/>
            <person name="Chow J."/>
            <person name="Chiniquy J."/>
            <person name="Lipzen A."/>
            <person name="Tritt A."/>
            <person name="Sun H."/>
            <person name="Haridas S."/>
            <person name="LaButti K."/>
            <person name="Ohm R.A."/>
            <person name="Kues U."/>
            <person name="Blanchette R.A."/>
            <person name="Grigoriev I.V."/>
            <person name="Minto R.E."/>
            <person name="Hibbett D.S."/>
        </authorList>
    </citation>
    <scope>NUCLEOTIDE SEQUENCE [LARGE SCALE GENOMIC DNA]</scope>
    <source>
        <strain evidence="1 2">FP15055 ss-10</strain>
    </source>
</reference>
<keyword evidence="2" id="KW-1185">Reference proteome</keyword>
<evidence type="ECO:0000313" key="2">
    <source>
        <dbReference type="Proteomes" id="UP000054007"/>
    </source>
</evidence>
<evidence type="ECO:0000313" key="1">
    <source>
        <dbReference type="EMBL" id="KIY66815.1"/>
    </source>
</evidence>